<evidence type="ECO:0000256" key="1">
    <source>
        <dbReference type="SAM" id="MobiDB-lite"/>
    </source>
</evidence>
<accession>A0A699XSP2</accession>
<protein>
    <submittedName>
        <fullName evidence="2">Uncharacterized protein</fullName>
    </submittedName>
</protein>
<dbReference type="AlphaFoldDB" id="A0A699XSP2"/>
<name>A0A699XSP2_TANCI</name>
<sequence>KTKPAAVKAKDSAEMPKPVEMPKPKPKPTAVKTKEVAEKPKPAENVKEVAEKSKEP</sequence>
<organism evidence="2">
    <name type="scientific">Tanacetum cinerariifolium</name>
    <name type="common">Dalmatian daisy</name>
    <name type="synonym">Chrysanthemum cinerariifolium</name>
    <dbReference type="NCBI Taxonomy" id="118510"/>
    <lineage>
        <taxon>Eukaryota</taxon>
        <taxon>Viridiplantae</taxon>
        <taxon>Streptophyta</taxon>
        <taxon>Embryophyta</taxon>
        <taxon>Tracheophyta</taxon>
        <taxon>Spermatophyta</taxon>
        <taxon>Magnoliopsida</taxon>
        <taxon>eudicotyledons</taxon>
        <taxon>Gunneridae</taxon>
        <taxon>Pentapetalae</taxon>
        <taxon>asterids</taxon>
        <taxon>campanulids</taxon>
        <taxon>Asterales</taxon>
        <taxon>Asteraceae</taxon>
        <taxon>Asteroideae</taxon>
        <taxon>Anthemideae</taxon>
        <taxon>Anthemidinae</taxon>
        <taxon>Tanacetum</taxon>
    </lineage>
</organism>
<feature type="region of interest" description="Disordered" evidence="1">
    <location>
        <begin position="1"/>
        <end position="56"/>
    </location>
</feature>
<gene>
    <name evidence="2" type="ORF">Tci_934934</name>
</gene>
<feature type="compositionally biased region" description="Basic and acidic residues" evidence="1">
    <location>
        <begin position="32"/>
        <end position="56"/>
    </location>
</feature>
<evidence type="ECO:0000313" key="2">
    <source>
        <dbReference type="EMBL" id="GFD62965.1"/>
    </source>
</evidence>
<feature type="non-terminal residue" evidence="2">
    <location>
        <position position="1"/>
    </location>
</feature>
<proteinExistence type="predicted"/>
<reference evidence="2" key="1">
    <citation type="journal article" date="2019" name="Sci. Rep.">
        <title>Draft genome of Tanacetum cinerariifolium, the natural source of mosquito coil.</title>
        <authorList>
            <person name="Yamashiro T."/>
            <person name="Shiraishi A."/>
            <person name="Satake H."/>
            <person name="Nakayama K."/>
        </authorList>
    </citation>
    <scope>NUCLEOTIDE SEQUENCE</scope>
</reference>
<feature type="non-terminal residue" evidence="2">
    <location>
        <position position="56"/>
    </location>
</feature>
<comment type="caution">
    <text evidence="2">The sequence shown here is derived from an EMBL/GenBank/DDBJ whole genome shotgun (WGS) entry which is preliminary data.</text>
</comment>
<dbReference type="EMBL" id="BKCJ011953186">
    <property type="protein sequence ID" value="GFD62965.1"/>
    <property type="molecule type" value="Genomic_DNA"/>
</dbReference>